<keyword evidence="3" id="KW-0285">Flavoprotein</keyword>
<evidence type="ECO:0000259" key="5">
    <source>
        <dbReference type="PROSITE" id="PS00624"/>
    </source>
</evidence>
<dbReference type="Gene3D" id="3.30.560.10">
    <property type="entry name" value="Glucose Oxidase, domain 3"/>
    <property type="match status" value="1"/>
</dbReference>
<evidence type="ECO:0000313" key="6">
    <source>
        <dbReference type="EMBL" id="KMS56160.1"/>
    </source>
</evidence>
<dbReference type="PATRIC" id="fig|1114963.3.peg.1695"/>
<dbReference type="Gene3D" id="3.50.50.60">
    <property type="entry name" value="FAD/NAD(P)-binding domain"/>
    <property type="match status" value="1"/>
</dbReference>
<comment type="cofactor">
    <cofactor evidence="1">
        <name>FAD</name>
        <dbReference type="ChEBI" id="CHEBI:57692"/>
    </cofactor>
</comment>
<sequence length="598" mass="65508">MVEATYDYVVVGSGAGGGTVAARLAEAGMRVLVLEAGPDPGGEANYEVPAFHPLASEDPQFSWAQKVSHFEAPQEACLDEKADADGNVLYPRAGALGGCSAHNAMIFLPPPDEDWDWLARQTGDEGWSAAAMRGHRRSVEQCRHRPMWRLLALLGIDSTGHGWRGWLPVEKALPLRAIVDAGMIRAIFFAALVELGRGKGLRAKLRAVWQNWGDPNDIRRGGSEQLCYLPLSTDRHARTGARERLHSVAARHPERLDIQTDALATRIILDDKGRALGVDWTKGRHLYRACPQPSEEEGRMMTAYASREVIIAAGAFATPQLLMLSGIGDPERMAAHGIAPRISLPEVGRNLQDRYEISIVNRLARPWKSMRGADFSIGDRPYWRWRYWRLGMYVSNGAALTALRRSSRARGHDPDLALMGLIGRFRGYYTGYAQDTWAGRDGFSWAVLKGQTGNRAGSVDLASADPRDPPLVRFRNFADHGDADLDALVEGLEMARELTRPLEDCGAIAEEEVPGRHVEGGALRQWVRTRAWGHHACGTAAIGPVLDPRGKVHGTNCLRVVDASIFPRIPGLFLVAAIYLAAEKLAADILADAGQRKG</sequence>
<dbReference type="InterPro" id="IPR036188">
    <property type="entry name" value="FAD/NAD-bd_sf"/>
</dbReference>
<feature type="domain" description="Glucose-methanol-choline oxidoreductase N-terminal" evidence="5">
    <location>
        <begin position="314"/>
        <end position="328"/>
    </location>
</feature>
<accession>A0A0J8ANT8</accession>
<evidence type="ECO:0000256" key="1">
    <source>
        <dbReference type="ARBA" id="ARBA00001974"/>
    </source>
</evidence>
<name>A0A0J8ANT8_9SPHN</name>
<dbReference type="InterPro" id="IPR012132">
    <property type="entry name" value="GMC_OxRdtase"/>
</dbReference>
<dbReference type="PANTHER" id="PTHR11552">
    <property type="entry name" value="GLUCOSE-METHANOL-CHOLINE GMC OXIDOREDUCTASE"/>
    <property type="match status" value="1"/>
</dbReference>
<reference evidence="6 7" key="1">
    <citation type="journal article" date="2015" name="G3 (Bethesda)">
        <title>Insights into Ongoing Evolution of the Hexachlorocyclohexane Catabolic Pathway from Comparative Genomics of Ten Sphingomonadaceae Strains.</title>
        <authorList>
            <person name="Pearce S.L."/>
            <person name="Oakeshott J.G."/>
            <person name="Pandey G."/>
        </authorList>
    </citation>
    <scope>NUCLEOTIDE SEQUENCE [LARGE SCALE GENOMIC DNA]</scope>
    <source>
        <strain evidence="6 7">LL02</strain>
    </source>
</reference>
<dbReference type="EMBL" id="JACU01000004">
    <property type="protein sequence ID" value="KMS56160.1"/>
    <property type="molecule type" value="Genomic_DNA"/>
</dbReference>
<dbReference type="InterPro" id="IPR000172">
    <property type="entry name" value="GMC_OxRdtase_N"/>
</dbReference>
<gene>
    <name evidence="6" type="ORF">V474_14395</name>
</gene>
<dbReference type="GO" id="GO:0016614">
    <property type="term" value="F:oxidoreductase activity, acting on CH-OH group of donors"/>
    <property type="evidence" value="ECO:0007669"/>
    <property type="project" value="InterPro"/>
</dbReference>
<keyword evidence="4" id="KW-0274">FAD</keyword>
<comment type="caution">
    <text evidence="6">The sequence shown here is derived from an EMBL/GenBank/DDBJ whole genome shotgun (WGS) entry which is preliminary data.</text>
</comment>
<dbReference type="PANTHER" id="PTHR11552:SF147">
    <property type="entry name" value="CHOLINE DEHYDROGENASE, MITOCHONDRIAL"/>
    <property type="match status" value="1"/>
</dbReference>
<dbReference type="Pfam" id="PF00732">
    <property type="entry name" value="GMC_oxred_N"/>
    <property type="match status" value="1"/>
</dbReference>
<dbReference type="PIRSF" id="PIRSF000137">
    <property type="entry name" value="Alcohol_oxidase"/>
    <property type="match status" value="1"/>
</dbReference>
<dbReference type="Proteomes" id="UP000052268">
    <property type="component" value="Unassembled WGS sequence"/>
</dbReference>
<evidence type="ECO:0000256" key="2">
    <source>
        <dbReference type="ARBA" id="ARBA00010790"/>
    </source>
</evidence>
<dbReference type="GO" id="GO:0050660">
    <property type="term" value="F:flavin adenine dinucleotide binding"/>
    <property type="evidence" value="ECO:0007669"/>
    <property type="project" value="InterPro"/>
</dbReference>
<dbReference type="SUPFAM" id="SSF54373">
    <property type="entry name" value="FAD-linked reductases, C-terminal domain"/>
    <property type="match status" value="1"/>
</dbReference>
<dbReference type="SUPFAM" id="SSF51905">
    <property type="entry name" value="FAD/NAD(P)-binding domain"/>
    <property type="match status" value="1"/>
</dbReference>
<evidence type="ECO:0000256" key="4">
    <source>
        <dbReference type="ARBA" id="ARBA00022827"/>
    </source>
</evidence>
<organism evidence="6 7">
    <name type="scientific">Novosphingobium barchaimii LL02</name>
    <dbReference type="NCBI Taxonomy" id="1114963"/>
    <lineage>
        <taxon>Bacteria</taxon>
        <taxon>Pseudomonadati</taxon>
        <taxon>Pseudomonadota</taxon>
        <taxon>Alphaproteobacteria</taxon>
        <taxon>Sphingomonadales</taxon>
        <taxon>Sphingomonadaceae</taxon>
        <taxon>Novosphingobium</taxon>
    </lineage>
</organism>
<dbReference type="AlphaFoldDB" id="A0A0J8ANT8"/>
<dbReference type="Pfam" id="PF05199">
    <property type="entry name" value="GMC_oxred_C"/>
    <property type="match status" value="1"/>
</dbReference>
<comment type="similarity">
    <text evidence="2">Belongs to the GMC oxidoreductase family.</text>
</comment>
<proteinExistence type="inferred from homology"/>
<evidence type="ECO:0000313" key="7">
    <source>
        <dbReference type="Proteomes" id="UP000052268"/>
    </source>
</evidence>
<dbReference type="InterPro" id="IPR007867">
    <property type="entry name" value="GMC_OxRtase_C"/>
</dbReference>
<dbReference type="PROSITE" id="PS00624">
    <property type="entry name" value="GMC_OXRED_2"/>
    <property type="match status" value="1"/>
</dbReference>
<keyword evidence="7" id="KW-1185">Reference proteome</keyword>
<protein>
    <submittedName>
        <fullName evidence="6">Glucose-methanol-choline oxidoreductase</fullName>
    </submittedName>
</protein>
<evidence type="ECO:0000256" key="3">
    <source>
        <dbReference type="ARBA" id="ARBA00022630"/>
    </source>
</evidence>